<dbReference type="PROSITE" id="PS50305">
    <property type="entry name" value="SIRTUIN"/>
    <property type="match status" value="1"/>
</dbReference>
<keyword evidence="2" id="KW-0808">Transferase</keyword>
<dbReference type="SUPFAM" id="SSF52467">
    <property type="entry name" value="DHS-like NAD/FAD-binding domain"/>
    <property type="match status" value="1"/>
</dbReference>
<gene>
    <name evidence="6" type="ORF">ATB53_18835</name>
</gene>
<dbReference type="EMBL" id="LNTA01000263">
    <property type="protein sequence ID" value="KWV11739.1"/>
    <property type="molecule type" value="Genomic_DNA"/>
</dbReference>
<dbReference type="Gene3D" id="3.40.50.1220">
    <property type="entry name" value="TPP-binding domain"/>
    <property type="match status" value="1"/>
</dbReference>
<protein>
    <recommendedName>
        <fullName evidence="1">protein acetyllysine N-acetyltransferase</fullName>
        <ecNumber evidence="1">2.3.1.286</ecNumber>
    </recommendedName>
</protein>
<dbReference type="EC" id="2.3.1.286" evidence="1"/>
<name>A0A109HGG3_XANCT</name>
<evidence type="ECO:0000256" key="4">
    <source>
        <dbReference type="PROSITE-ProRule" id="PRU00236"/>
    </source>
</evidence>
<sequence length="87" mass="8897">MGPAGVVWFGEALPAADWARADRAADAADLVLVIGSSGLVHPVAGLPPCAKERGAYVVDLNPEPSGLSSRADVHWRDSAAAALPLLL</sequence>
<dbReference type="Pfam" id="PF02146">
    <property type="entry name" value="SIR2"/>
    <property type="match status" value="1"/>
</dbReference>
<dbReference type="PANTHER" id="PTHR11085">
    <property type="entry name" value="NAD-DEPENDENT PROTEIN DEACYLASE SIRTUIN-5, MITOCHONDRIAL-RELATED"/>
    <property type="match status" value="1"/>
</dbReference>
<dbReference type="GO" id="GO:0017136">
    <property type="term" value="F:histone deacetylase activity, NAD-dependent"/>
    <property type="evidence" value="ECO:0007669"/>
    <property type="project" value="TreeGrafter"/>
</dbReference>
<comment type="caution">
    <text evidence="6">The sequence shown here is derived from an EMBL/GenBank/DDBJ whole genome shotgun (WGS) entry which is preliminary data.</text>
</comment>
<organism evidence="6 7">
    <name type="scientific">Xanthomonas campestris pv. translucens</name>
    <dbReference type="NCBI Taxonomy" id="343"/>
    <lineage>
        <taxon>Bacteria</taxon>
        <taxon>Pseudomonadati</taxon>
        <taxon>Pseudomonadota</taxon>
        <taxon>Gammaproteobacteria</taxon>
        <taxon>Lysobacterales</taxon>
        <taxon>Lysobacteraceae</taxon>
        <taxon>Xanthomonas</taxon>
        <taxon>Xanthomonas translucens group</taxon>
    </lineage>
</organism>
<evidence type="ECO:0000313" key="7">
    <source>
        <dbReference type="Proteomes" id="UP000055854"/>
    </source>
</evidence>
<feature type="domain" description="Deacetylase sirtuin-type" evidence="5">
    <location>
        <begin position="1"/>
        <end position="87"/>
    </location>
</feature>
<dbReference type="RefSeq" id="WP_003476603.1">
    <property type="nucleotide sequence ID" value="NZ_CP090000.1"/>
</dbReference>
<reference evidence="6 7" key="1">
    <citation type="submission" date="2015-11" db="EMBL/GenBank/DDBJ databases">
        <title>Long Read and Single Molecule DNA Sequencing Simplifies Genome Assembly and TAL Effector Gene Analysis of Xanthomonas translucens.</title>
        <authorList>
            <person name="Peng Z."/>
            <person name="Hu Y."/>
            <person name="Xie J."/>
            <person name="Potnis N."/>
            <person name="Akhunova A."/>
            <person name="Jones J."/>
            <person name="Liu Z."/>
            <person name="White F."/>
            <person name="Liu S."/>
        </authorList>
    </citation>
    <scope>NUCLEOTIDE SEQUENCE [LARGE SCALE GENOMIC DNA]</scope>
    <source>
        <strain evidence="6 7">B1</strain>
    </source>
</reference>
<dbReference type="Proteomes" id="UP000055854">
    <property type="component" value="Unassembled WGS sequence"/>
</dbReference>
<evidence type="ECO:0000256" key="2">
    <source>
        <dbReference type="ARBA" id="ARBA00022679"/>
    </source>
</evidence>
<evidence type="ECO:0000256" key="3">
    <source>
        <dbReference type="ARBA" id="ARBA00023027"/>
    </source>
</evidence>
<dbReference type="AlphaFoldDB" id="A0A109HGG3"/>
<accession>A0A109HGG3</accession>
<dbReference type="GO" id="GO:0070403">
    <property type="term" value="F:NAD+ binding"/>
    <property type="evidence" value="ECO:0007669"/>
    <property type="project" value="InterPro"/>
</dbReference>
<keyword evidence="3" id="KW-0520">NAD</keyword>
<dbReference type="InterPro" id="IPR026590">
    <property type="entry name" value="Ssirtuin_cat_dom"/>
</dbReference>
<evidence type="ECO:0000259" key="5">
    <source>
        <dbReference type="PROSITE" id="PS50305"/>
    </source>
</evidence>
<proteinExistence type="predicted"/>
<dbReference type="InterPro" id="IPR029035">
    <property type="entry name" value="DHS-like_NAD/FAD-binding_dom"/>
</dbReference>
<dbReference type="InterPro" id="IPR050134">
    <property type="entry name" value="NAD-dep_sirtuin_deacylases"/>
</dbReference>
<evidence type="ECO:0000313" key="6">
    <source>
        <dbReference type="EMBL" id="KWV11739.1"/>
    </source>
</evidence>
<comment type="caution">
    <text evidence="4">Lacks conserved residue(s) required for the propagation of feature annotation.</text>
</comment>
<dbReference type="PANTHER" id="PTHR11085:SF10">
    <property type="entry name" value="NAD-DEPENDENT PROTEIN DEACYLASE SIRTUIN-5, MITOCHONDRIAL-RELATED"/>
    <property type="match status" value="1"/>
</dbReference>
<evidence type="ECO:0000256" key="1">
    <source>
        <dbReference type="ARBA" id="ARBA00012928"/>
    </source>
</evidence>
<dbReference type="InterPro" id="IPR003000">
    <property type="entry name" value="Sirtuin"/>
</dbReference>